<evidence type="ECO:0000256" key="4">
    <source>
        <dbReference type="ARBA" id="ARBA00022737"/>
    </source>
</evidence>
<evidence type="ECO:0000259" key="12">
    <source>
        <dbReference type="PROSITE" id="PS50287"/>
    </source>
</evidence>
<keyword evidence="5 11" id="KW-1133">Transmembrane helix</keyword>
<evidence type="ECO:0000256" key="2">
    <source>
        <dbReference type="ARBA" id="ARBA00022692"/>
    </source>
</evidence>
<dbReference type="PROSITE" id="PS50287">
    <property type="entry name" value="SRCR_2"/>
    <property type="match status" value="3"/>
</dbReference>
<dbReference type="SMART" id="SM00202">
    <property type="entry name" value="SR"/>
    <property type="match status" value="3"/>
</dbReference>
<keyword evidence="14" id="KW-1185">Reference proteome</keyword>
<dbReference type="InterPro" id="IPR036772">
    <property type="entry name" value="SRCR-like_dom_sf"/>
</dbReference>
<feature type="disulfide bond" evidence="9">
    <location>
        <begin position="1888"/>
        <end position="1898"/>
    </location>
</feature>
<feature type="compositionally biased region" description="Polar residues" evidence="10">
    <location>
        <begin position="2804"/>
        <end position="2819"/>
    </location>
</feature>
<reference evidence="13 14" key="1">
    <citation type="journal article" date="2018" name="Gigascience">
        <title>Genomes of trombidid mites reveal novel predicted allergens and laterally-transferred genes associated with secondary metabolism.</title>
        <authorList>
            <person name="Dong X."/>
            <person name="Chaisiri K."/>
            <person name="Xia D."/>
            <person name="Armstrong S.D."/>
            <person name="Fang Y."/>
            <person name="Donnelly M.J."/>
            <person name="Kadowaki T."/>
            <person name="McGarry J.W."/>
            <person name="Darby A.C."/>
            <person name="Makepeace B.L."/>
        </authorList>
    </citation>
    <scope>NUCLEOTIDE SEQUENCE [LARGE SCALE GENOMIC DNA]</scope>
    <source>
        <strain evidence="13">UoL-WK</strain>
    </source>
</reference>
<dbReference type="PANTHER" id="PTHR47653">
    <property type="entry name" value="PROTEIN BARK BEETLE"/>
    <property type="match status" value="1"/>
</dbReference>
<dbReference type="InterPro" id="IPR016187">
    <property type="entry name" value="CTDL_fold"/>
</dbReference>
<dbReference type="STRING" id="1965070.A0A443R3N9"/>
<feature type="domain" description="SRCR" evidence="12">
    <location>
        <begin position="974"/>
        <end position="1085"/>
    </location>
</feature>
<evidence type="ECO:0000256" key="11">
    <source>
        <dbReference type="SAM" id="Phobius"/>
    </source>
</evidence>
<comment type="subcellular location">
    <subcellularLocation>
        <location evidence="1">Membrane</location>
        <topology evidence="1">Single-pass membrane protein</topology>
    </subcellularLocation>
</comment>
<dbReference type="InterPro" id="IPR053243">
    <property type="entry name" value="SJ_maturation_regulator"/>
</dbReference>
<gene>
    <name evidence="13" type="ORF">B4U79_09122</name>
</gene>
<feature type="region of interest" description="Disordered" evidence="10">
    <location>
        <begin position="2802"/>
        <end position="2827"/>
    </location>
</feature>
<dbReference type="SUPFAM" id="SSF56487">
    <property type="entry name" value="SRCR-like"/>
    <property type="match status" value="3"/>
</dbReference>
<dbReference type="EMBL" id="NCKU01002314">
    <property type="protein sequence ID" value="RWS09858.1"/>
    <property type="molecule type" value="Genomic_DNA"/>
</dbReference>
<feature type="compositionally biased region" description="Polar residues" evidence="10">
    <location>
        <begin position="2606"/>
        <end position="2616"/>
    </location>
</feature>
<keyword evidence="7 9" id="KW-1015">Disulfide bond</keyword>
<sequence>MLSERSLASFSGGRIRNTVTLQANGSYVINDHIVIESNAALYIEDGAILYFAPRIGITVYGKLIANASHANKRITFTRFYGSNAKHNSFVISSITSWPDVRLVDGNHPSEGRLQIRYANQWHSVCTNSKNWSENDVNTVCRQMGFESGSWYHWFDRNNDSRQFLFEHPNCTGFEDNIQSCRNWYKRKIGSGVCDYHKDIGIKCSKVLYPKPDHWKGIAFISANYSETYIDAFKMKRKISNSILRNVLITFAGEDENGKGVAAISSRGVPPQIFNTEVRWSAFNGIDILYPSDSVTIQNTTVMENRGFGIFINSSWGDVNLNEVTIENNGADGVYYENHQDIAVGYDFCRFTNLGENQVYPVRLTHEQSRFSESKQPCCQTFELPYHITPDAKLTAHFPYLMSEEFLGDKKDRMRSSDGLIEVYDGYISTPAAKFFVRNDTYPQSVTGNYRSLKICYTPAILKKVLFTVIVVSNIGRAYDLNITQSVVVQNNGKGIFVANLRSGVVLNHTIVANHSYIAGVHLLHGSGDVIVNNSKIVGNIGDGLNISLSGGYKHIDRSSITKNSNRGIAFWFNESSEEVSFTHVNRVSYSEVSGNGGIGLLMGNVCRSDSFWNVSMNKFSLNEDDAIVYLSCWKEEDAALATLLITHNIFWANRRLAIRMLPAFNIRSALLEHNSFRLHTKGTIYVNNYEAVFDDYVFEKVETNIIIRDNYFADNSGLFVANIGLNEDSKTQKLLFTKNIVINNSIREAYPKLNPRSRVAAVIAISSSNCHVMRNNLVNPDSKFELGTHLERHSKIINASLNYFGEISQRENTLEIYERIFDRKNRYNLAQIEFLPYRTQETDFDTTYLLSQDLKRDKFIPFQKGKELGGEVLGIVELPAGIYNVKKDLFVRSGSKLILNEGTEFYFDHSVGMMVQGHLEIRAKFSPITFTASNLVSDATYPVKSVSTIMKNVTSNNSTKLKNDATMVRGIKNLHHNNGKTVRLSNRSEGKVEVLVGNEWGSVCSYGFDIADAAVICQQLGLVLNQKDWLLEKSQYSQSLNLSNVILSNVQCTKLDTNILDCKAENRLNHDFENSCVSEVGIRCYQPSWSGLRMGIIADATELSNIWIQNAGLLDFSTYLFKPALQIDFNRHKITNVKINGNSDFGIGIMYNDVFRNRDDIIISDSRIVANMYHGLVIRSQGITISDCEFLSNRGSAIHYDPMTSFAEQKDIISWIAPEKPKYLYKIPSTIRISKTIYLDPSAQSFFYLIIETKQSPNSFQSFSLETKTGYSIGIMVLNPVTHPFTDKLEISSRSSTIWDLKRNLTAFPMLNYAYKLYVNYSAGDNPRGNIVLFLTVKLLQVLNPRATLDEQQTEENLKLKTIIIERNLLKSNGRGFSSRHYNREISDNNDFYHRYDNETILLSENVIDSNLAESVYVNSPFYDPLNFSLAEINYTLINNRLENNNQGIMQYSRDIRNSNNLFHWVINDSLITENLNGGIVLRLPYAWQFNENYTHSITINNNIFTHNKNFELSIDGHFARFNFTNNTMKENLCKSGLITISGMEKEMLIEKNLIEQNKGHYLVEFNLQSHADKFGVVKADFKENMILRNSDIIEQKTVDRYRPFSYALALRGVQLINITRNLMNNPDLQFEFIAGVLTGSLNNKVNVGYNWWGTSNTSKIEDRIFDFDDWNSYAIANFNPYLAEEYLGAIPLKVEDKDNGINFNEPFGGRLRQSVTLKAKNEPYIVKSDLTVLPDVTLTIEAGVVIEFFPSVGILVLGDMLAAGTLDSPIILRPVQVTDEKQRFKRKDVNYKSLKANDIGNVRLCYTESCDEETMSRKKDGFLEVYNETTLEWIPVCDERFTETNAEVVCKQLGFTKFNVHVKRGKRIDVGQTFTSRIRFWSESLECDGHENSLKECIVRLNGYGNHSHGCNYDDDFVYIYCGSDTNSIEHEYWGGIRFAIPSFEHKTDGSFYIPTKAFFNSMSKLESVQVINAGILHGEKNAAIQVIQRSINLENVKVLSSAHHGIEVIAPYNNLNFHGLEVHHNLGAGINYLLLNGDFSLFPNLRNSFLPYVPLKVSTLPYNAFSLVDICNTNKNLVIEARVLLYYKYSSHPVDCVKIIKSAQGIKNIGFRMLQFNLFNSTKYSAQPDSVLVYDGNIYNETGRSLLFEFGVTDESRKEQKENQVYQSSEGSLSVRLHASGAGQEYGFIAEVVILPVSYFIGRGFYNNLTYSDVSNNALGAIIYKTAGETSPSVSFGHNIFENNCEELYSNFTSCEAAVSLEVQNIRNFYFHNNILKNNEGGVRMTVRTVISASALSGHLANNLFVSNKKNEALFVQGSPIVKSLTVNILRNYFTYNYSPYKVNIVLAQILANFSQNIVVANSGMHQLEVLGFFNVPVQEIKHNWIYNNVAVRNEERTTIFARAVSGRIMDNIDDRRLIQVSFEPFLKDNKTVLSGGCAGGWEKIAGTCFIYSGGRMTFKEAKRFCESQNSTMPYVRPIEYELTSFLFRVQENYDPRLHKVWVRSFSYDVEDCTVLYNHKITSHNCDDRLPFLCEKDLDVSLVAYWYREPLGIAALTVSTITAMITLCCLICWLCKSREKYKEKLQRRNSIRASIRSNRSYVSSTSLSEANTDISGEGEEYDDSQRQEEHREYGEIEDRFANDPKLENANIDLMVRPTFDLTYENEGFKETSSVSRQSNVDSAEVRDWSPLNTISTVDTKAHSASPYAEYRPPPTRAYDYGRKPFLPHEYPKYAETPPFSSFTSEPTRQQPEMFTFRSQSSLVGAASDLTGPAPSERKYLETSLDGDSFVDTNYDYYDFQSGRLSPTSTTTASTNKSRPPLETAM</sequence>
<dbReference type="SUPFAM" id="SSF51126">
    <property type="entry name" value="Pectin lyase-like"/>
    <property type="match status" value="4"/>
</dbReference>
<protein>
    <recommendedName>
        <fullName evidence="12">SRCR domain-containing protein</fullName>
    </recommendedName>
</protein>
<dbReference type="Gene3D" id="3.10.100.10">
    <property type="entry name" value="Mannose-Binding Protein A, subunit A"/>
    <property type="match status" value="1"/>
</dbReference>
<evidence type="ECO:0000313" key="13">
    <source>
        <dbReference type="EMBL" id="RWS09858.1"/>
    </source>
</evidence>
<keyword evidence="3" id="KW-0732">Signal</keyword>
<evidence type="ECO:0000256" key="1">
    <source>
        <dbReference type="ARBA" id="ARBA00004167"/>
    </source>
</evidence>
<feature type="domain" description="SRCR" evidence="12">
    <location>
        <begin position="100"/>
        <end position="204"/>
    </location>
</feature>
<dbReference type="InterPro" id="IPR012334">
    <property type="entry name" value="Pectin_lyas_fold"/>
</dbReference>
<name>A0A443R3N9_9ACAR</name>
<dbReference type="FunFam" id="3.10.250.10:FF:000016">
    <property type="entry name" value="Scavenger receptor cysteine-rich protein type 12"/>
    <property type="match status" value="1"/>
</dbReference>
<dbReference type="SMART" id="SM00710">
    <property type="entry name" value="PbH1"/>
    <property type="match status" value="17"/>
</dbReference>
<evidence type="ECO:0000256" key="8">
    <source>
        <dbReference type="ARBA" id="ARBA00023180"/>
    </source>
</evidence>
<keyword evidence="4" id="KW-0677">Repeat</keyword>
<feature type="disulfide bond" evidence="9">
    <location>
        <begin position="170"/>
        <end position="180"/>
    </location>
</feature>
<organism evidence="13 14">
    <name type="scientific">Dinothrombium tinctorium</name>
    <dbReference type="NCBI Taxonomy" id="1965070"/>
    <lineage>
        <taxon>Eukaryota</taxon>
        <taxon>Metazoa</taxon>
        <taxon>Ecdysozoa</taxon>
        <taxon>Arthropoda</taxon>
        <taxon>Chelicerata</taxon>
        <taxon>Arachnida</taxon>
        <taxon>Acari</taxon>
        <taxon>Acariformes</taxon>
        <taxon>Trombidiformes</taxon>
        <taxon>Prostigmata</taxon>
        <taxon>Anystina</taxon>
        <taxon>Parasitengona</taxon>
        <taxon>Trombidioidea</taxon>
        <taxon>Trombidiidae</taxon>
        <taxon>Dinothrombium</taxon>
    </lineage>
</organism>
<comment type="caution">
    <text evidence="13">The sequence shown here is derived from an EMBL/GenBank/DDBJ whole genome shotgun (WGS) entry which is preliminary data.</text>
</comment>
<dbReference type="InterPro" id="IPR011050">
    <property type="entry name" value="Pectin_lyase_fold/virulence"/>
</dbReference>
<comment type="caution">
    <text evidence="9">Lacks conserved residue(s) required for the propagation of feature annotation.</text>
</comment>
<evidence type="ECO:0000256" key="6">
    <source>
        <dbReference type="ARBA" id="ARBA00023136"/>
    </source>
</evidence>
<dbReference type="SUPFAM" id="SSF56436">
    <property type="entry name" value="C-type lectin-like"/>
    <property type="match status" value="1"/>
</dbReference>
<evidence type="ECO:0000256" key="5">
    <source>
        <dbReference type="ARBA" id="ARBA00022989"/>
    </source>
</evidence>
<proteinExistence type="predicted"/>
<accession>A0A443R3N9</accession>
<feature type="compositionally biased region" description="Basic and acidic residues" evidence="10">
    <location>
        <begin position="2625"/>
        <end position="2634"/>
    </location>
</feature>
<dbReference type="Gene3D" id="2.160.20.10">
    <property type="entry name" value="Single-stranded right-handed beta-helix, Pectin lyase-like"/>
    <property type="match status" value="2"/>
</dbReference>
<feature type="disulfide bond" evidence="9">
    <location>
        <begin position="1052"/>
        <end position="1062"/>
    </location>
</feature>
<dbReference type="PANTHER" id="PTHR47653:SF1">
    <property type="entry name" value="DELETED IN MALIGNANT BRAIN TUMORS 1 PROTEIN"/>
    <property type="match status" value="1"/>
</dbReference>
<dbReference type="Pfam" id="PF00530">
    <property type="entry name" value="SRCR"/>
    <property type="match status" value="3"/>
</dbReference>
<evidence type="ECO:0000256" key="9">
    <source>
        <dbReference type="PROSITE-ProRule" id="PRU00196"/>
    </source>
</evidence>
<dbReference type="CDD" id="cd00037">
    <property type="entry name" value="CLECT"/>
    <property type="match status" value="1"/>
</dbReference>
<keyword evidence="2 11" id="KW-0812">Transmembrane</keyword>
<dbReference type="InterPro" id="IPR001190">
    <property type="entry name" value="SRCR"/>
</dbReference>
<feature type="domain" description="SRCR" evidence="12">
    <location>
        <begin position="1803"/>
        <end position="1924"/>
    </location>
</feature>
<evidence type="ECO:0000256" key="7">
    <source>
        <dbReference type="ARBA" id="ARBA00023157"/>
    </source>
</evidence>
<evidence type="ECO:0000256" key="3">
    <source>
        <dbReference type="ARBA" id="ARBA00022729"/>
    </source>
</evidence>
<dbReference type="OrthoDB" id="536948at2759"/>
<evidence type="ECO:0000313" key="14">
    <source>
        <dbReference type="Proteomes" id="UP000285301"/>
    </source>
</evidence>
<dbReference type="Gene3D" id="3.10.250.10">
    <property type="entry name" value="SRCR-like domain"/>
    <property type="match status" value="3"/>
</dbReference>
<feature type="region of interest" description="Disordered" evidence="10">
    <location>
        <begin position="2606"/>
        <end position="2634"/>
    </location>
</feature>
<dbReference type="GO" id="GO:0016020">
    <property type="term" value="C:membrane"/>
    <property type="evidence" value="ECO:0007669"/>
    <property type="project" value="UniProtKB-SubCell"/>
</dbReference>
<keyword evidence="8" id="KW-0325">Glycoprotein</keyword>
<dbReference type="GO" id="GO:0045217">
    <property type="term" value="P:cell-cell junction maintenance"/>
    <property type="evidence" value="ECO:0007669"/>
    <property type="project" value="TreeGrafter"/>
</dbReference>
<dbReference type="Proteomes" id="UP000285301">
    <property type="component" value="Unassembled WGS sequence"/>
</dbReference>
<feature type="transmembrane region" description="Helical" evidence="11">
    <location>
        <begin position="2553"/>
        <end position="2577"/>
    </location>
</feature>
<dbReference type="InterPro" id="IPR006626">
    <property type="entry name" value="PbH1"/>
</dbReference>
<keyword evidence="6 11" id="KW-0472">Membrane</keyword>
<evidence type="ECO:0000256" key="10">
    <source>
        <dbReference type="SAM" id="MobiDB-lite"/>
    </source>
</evidence>
<dbReference type="InterPro" id="IPR016186">
    <property type="entry name" value="C-type_lectin-like/link_sf"/>
</dbReference>